<evidence type="ECO:0000259" key="21">
    <source>
        <dbReference type="PROSITE" id="PS50113"/>
    </source>
</evidence>
<dbReference type="InterPro" id="IPR001789">
    <property type="entry name" value="Sig_transdc_resp-reg_receiver"/>
</dbReference>
<dbReference type="InterPro" id="IPR004358">
    <property type="entry name" value="Sig_transdc_His_kin-like_C"/>
</dbReference>
<keyword evidence="6" id="KW-0808">Transferase</keyword>
<evidence type="ECO:0000256" key="4">
    <source>
        <dbReference type="ARBA" id="ARBA00022475"/>
    </source>
</evidence>
<evidence type="ECO:0000313" key="24">
    <source>
        <dbReference type="Proteomes" id="UP000501623"/>
    </source>
</evidence>
<evidence type="ECO:0000256" key="10">
    <source>
        <dbReference type="ARBA" id="ARBA00022840"/>
    </source>
</evidence>
<evidence type="ECO:0000256" key="9">
    <source>
        <dbReference type="ARBA" id="ARBA00022777"/>
    </source>
</evidence>
<dbReference type="FunFam" id="3.30.565.10:FF:000010">
    <property type="entry name" value="Sensor histidine kinase RcsC"/>
    <property type="match status" value="1"/>
</dbReference>
<dbReference type="InterPro" id="IPR003661">
    <property type="entry name" value="HisK_dim/P_dom"/>
</dbReference>
<dbReference type="SMART" id="SM00388">
    <property type="entry name" value="HisKA"/>
    <property type="match status" value="1"/>
</dbReference>
<dbReference type="SMART" id="SM00387">
    <property type="entry name" value="HATPase_c"/>
    <property type="match status" value="1"/>
</dbReference>
<dbReference type="InterPro" id="IPR000700">
    <property type="entry name" value="PAS-assoc_C"/>
</dbReference>
<dbReference type="GO" id="GO:0000155">
    <property type="term" value="F:phosphorelay sensor kinase activity"/>
    <property type="evidence" value="ECO:0007669"/>
    <property type="project" value="InterPro"/>
</dbReference>
<dbReference type="InterPro" id="IPR035965">
    <property type="entry name" value="PAS-like_dom_sf"/>
</dbReference>
<feature type="domain" description="HPt" evidence="22">
    <location>
        <begin position="838"/>
        <end position="935"/>
    </location>
</feature>
<keyword evidence="10" id="KW-0067">ATP-binding</keyword>
<keyword evidence="4" id="KW-1003">Cell membrane</keyword>
<keyword evidence="24" id="KW-1185">Reference proteome</keyword>
<evidence type="ECO:0000256" key="2">
    <source>
        <dbReference type="ARBA" id="ARBA00004651"/>
    </source>
</evidence>
<dbReference type="SUPFAM" id="SSF52172">
    <property type="entry name" value="CheY-like"/>
    <property type="match status" value="1"/>
</dbReference>
<evidence type="ECO:0000256" key="17">
    <source>
        <dbReference type="PROSITE-ProRule" id="PRU00169"/>
    </source>
</evidence>
<keyword evidence="12" id="KW-0902">Two-component regulatory system</keyword>
<dbReference type="SUPFAM" id="SSF55874">
    <property type="entry name" value="ATPase domain of HSP90 chaperone/DNA topoisomerase II/histidine kinase"/>
    <property type="match status" value="1"/>
</dbReference>
<keyword evidence="13" id="KW-0472">Membrane</keyword>
<dbReference type="Gene3D" id="3.30.450.20">
    <property type="entry name" value="PAS domain"/>
    <property type="match status" value="2"/>
</dbReference>
<dbReference type="CDD" id="cd00082">
    <property type="entry name" value="HisKA"/>
    <property type="match status" value="1"/>
</dbReference>
<dbReference type="InterPro" id="IPR036097">
    <property type="entry name" value="HisK_dim/P_sf"/>
</dbReference>
<feature type="domain" description="PAC" evidence="21">
    <location>
        <begin position="369"/>
        <end position="420"/>
    </location>
</feature>
<evidence type="ECO:0000313" key="23">
    <source>
        <dbReference type="EMBL" id="QJX46583.1"/>
    </source>
</evidence>
<dbReference type="Pfam" id="PF00512">
    <property type="entry name" value="HisKA"/>
    <property type="match status" value="1"/>
</dbReference>
<dbReference type="PROSITE" id="PS50109">
    <property type="entry name" value="HIS_KIN"/>
    <property type="match status" value="1"/>
</dbReference>
<evidence type="ECO:0000256" key="18">
    <source>
        <dbReference type="SAM" id="Coils"/>
    </source>
</evidence>
<evidence type="ECO:0000256" key="6">
    <source>
        <dbReference type="ARBA" id="ARBA00022679"/>
    </source>
</evidence>
<evidence type="ECO:0000256" key="16">
    <source>
        <dbReference type="PROSITE-ProRule" id="PRU00110"/>
    </source>
</evidence>
<feature type="domain" description="PAC" evidence="21">
    <location>
        <begin position="240"/>
        <end position="291"/>
    </location>
</feature>
<dbReference type="PANTHER" id="PTHR45339:SF1">
    <property type="entry name" value="HYBRID SIGNAL TRANSDUCTION HISTIDINE KINASE J"/>
    <property type="match status" value="1"/>
</dbReference>
<reference evidence="23 24" key="1">
    <citation type="submission" date="2020-05" db="EMBL/GenBank/DDBJ databases">
        <title>Complete genome sequence of Hymenobacter sp. TS19 in Coasted Sand Dune.</title>
        <authorList>
            <person name="Lee J.-H."/>
            <person name="Jung J.-H."/>
            <person name="Jeong S."/>
            <person name="Zhao L."/>
            <person name="Kim M.-K."/>
            <person name="Seo H.-S."/>
            <person name="Lim S."/>
        </authorList>
    </citation>
    <scope>NUCLEOTIDE SEQUENCE [LARGE SCALE GENOMIC DNA]</scope>
    <source>
        <strain evidence="23 24">TS19</strain>
    </source>
</reference>
<comment type="subcellular location">
    <subcellularLocation>
        <location evidence="2">Cell membrane</location>
        <topology evidence="2">Multi-pass membrane protein</topology>
    </subcellularLocation>
</comment>
<dbReference type="RefSeq" id="WP_171590692.1">
    <property type="nucleotide sequence ID" value="NZ_CP053538.1"/>
</dbReference>
<keyword evidence="5 17" id="KW-0597">Phosphoprotein</keyword>
<dbReference type="InterPro" id="IPR003594">
    <property type="entry name" value="HATPase_dom"/>
</dbReference>
<evidence type="ECO:0000256" key="7">
    <source>
        <dbReference type="ARBA" id="ARBA00022692"/>
    </source>
</evidence>
<gene>
    <name evidence="23" type="ORF">HMJ29_06375</name>
</gene>
<dbReference type="InterPro" id="IPR013656">
    <property type="entry name" value="PAS_4"/>
</dbReference>
<dbReference type="SUPFAM" id="SSF47226">
    <property type="entry name" value="Histidine-containing phosphotransfer domain, HPT domain"/>
    <property type="match status" value="1"/>
</dbReference>
<evidence type="ECO:0000256" key="12">
    <source>
        <dbReference type="ARBA" id="ARBA00023012"/>
    </source>
</evidence>
<dbReference type="GO" id="GO:0005524">
    <property type="term" value="F:ATP binding"/>
    <property type="evidence" value="ECO:0007669"/>
    <property type="project" value="UniProtKB-KW"/>
</dbReference>
<protein>
    <recommendedName>
        <fullName evidence="15">Sensory/regulatory protein RpfC</fullName>
        <ecNumber evidence="3">2.7.13.3</ecNumber>
    </recommendedName>
</protein>
<dbReference type="PANTHER" id="PTHR45339">
    <property type="entry name" value="HYBRID SIGNAL TRANSDUCTION HISTIDINE KINASE J"/>
    <property type="match status" value="1"/>
</dbReference>
<dbReference type="InterPro" id="IPR011006">
    <property type="entry name" value="CheY-like_superfamily"/>
</dbReference>
<comment type="catalytic activity">
    <reaction evidence="1">
        <text>ATP + protein L-histidine = ADP + protein N-phospho-L-histidine.</text>
        <dbReference type="EC" id="2.7.13.3"/>
    </reaction>
</comment>
<keyword evidence="8" id="KW-0547">Nucleotide-binding</keyword>
<dbReference type="EC" id="2.7.13.3" evidence="3"/>
<dbReference type="GO" id="GO:0005886">
    <property type="term" value="C:plasma membrane"/>
    <property type="evidence" value="ECO:0007669"/>
    <property type="project" value="UniProtKB-SubCell"/>
</dbReference>
<sequence>MSAVELSSCLTTPPVAPSDDQAWRVWAENHIAALQNALATAQAQVQLTEARLAGLLEALPGSNVLVSKQGQLITANQCGLDWLGCASDKKSEPDCTVALQHHFQNSAAFVTRAQQLRAAGQAMRGEVAVLTDGQTLEWDYLPLGEGEEGHLLRFQPLSTTTAQRDFYETILQQLPVEVAVFDAEHRYRFVNVNGILNATTRAWVIGHTDFEYCAHFQRPLELAQERHRCFEQALQTRAPITWEEMQETADGTQYVRRYFLPVFAPDGTLHMMVGLGEDITERRRVENQLAEQRAFYEYVLDHLPCDVGVFDHKFRYLFVNASGIKDPELRKWVIGKDNYAYFSRTNRPVSMAHERHAQFEQAVQQRGLVTYDETFLRPDGDRYMYRCLQPVFHPDGSLHMILGYGLDVTERVATERALRHAKLAAESAVRARELFLANMSHEIRTPMNAILGMSQLLAKTPLTPTQSSYQQAITTSADNLLVIINDILDLSKLEAGKMVLEQVGFSPAHLLAQVEQTLQYKAAEKGLCLRTQVGQGLPAVLLGDPYRITQVLLNLAGNAIKFTEKGHVAVSCEVVAADAPSGTVDVQFEVSDTGIGIEPEFLAHIFQEFSQEDASVTRKFGGTGLGLPICRNLVKLMGGDVQLESEKHRGTVTRFTLRLPVGTANDLLPQALLPEDSPLRQHLRHKHVLLVEDNRFNRQIAKTFLQQAHVQVTEAVHGAEALALAQEQSFDLILMDIQMPILDGYGATTALRQQLQLTTPIIALTANAIKGEREKCLAAGMNGYLAKPFQEAELLRVVSEWVLPQAGSTTPASQFPTPATPTSELYRTDELLKVGQGDLTFVNFMLETFVESSEEGLQELATGLQEGNVARLKSAAHTLKPSLAHLHVTHLLPAVTELDQWQGEFQHEALTALVTTITQHLREVISHMRLALAAPQTIAAE</sequence>
<comment type="subunit">
    <text evidence="14">At low DSF concentrations, interacts with RpfF.</text>
</comment>
<feature type="domain" description="Histidine kinase" evidence="19">
    <location>
        <begin position="438"/>
        <end position="663"/>
    </location>
</feature>
<evidence type="ECO:0000256" key="15">
    <source>
        <dbReference type="ARBA" id="ARBA00068150"/>
    </source>
</evidence>
<evidence type="ECO:0000259" key="19">
    <source>
        <dbReference type="PROSITE" id="PS50109"/>
    </source>
</evidence>
<dbReference type="InterPro" id="IPR036890">
    <property type="entry name" value="HATPase_C_sf"/>
</dbReference>
<evidence type="ECO:0000259" key="20">
    <source>
        <dbReference type="PROSITE" id="PS50110"/>
    </source>
</evidence>
<dbReference type="InterPro" id="IPR005467">
    <property type="entry name" value="His_kinase_dom"/>
</dbReference>
<dbReference type="PROSITE" id="PS50894">
    <property type="entry name" value="HPT"/>
    <property type="match status" value="1"/>
</dbReference>
<dbReference type="PRINTS" id="PR00344">
    <property type="entry name" value="BCTRLSENSOR"/>
</dbReference>
<dbReference type="CDD" id="cd16922">
    <property type="entry name" value="HATPase_EvgS-ArcB-TorS-like"/>
    <property type="match status" value="1"/>
</dbReference>
<dbReference type="AlphaFoldDB" id="A0A6M6BH46"/>
<dbReference type="CDD" id="cd17546">
    <property type="entry name" value="REC_hyHK_CKI1_RcsC-like"/>
    <property type="match status" value="1"/>
</dbReference>
<keyword evidence="7" id="KW-0812">Transmembrane</keyword>
<dbReference type="SUPFAM" id="SSF47384">
    <property type="entry name" value="Homodimeric domain of signal transducing histidine kinase"/>
    <property type="match status" value="1"/>
</dbReference>
<dbReference type="Gene3D" id="3.30.565.10">
    <property type="entry name" value="Histidine kinase-like ATPase, C-terminal domain"/>
    <property type="match status" value="1"/>
</dbReference>
<evidence type="ECO:0000256" key="5">
    <source>
        <dbReference type="ARBA" id="ARBA00022553"/>
    </source>
</evidence>
<evidence type="ECO:0000256" key="11">
    <source>
        <dbReference type="ARBA" id="ARBA00022989"/>
    </source>
</evidence>
<dbReference type="PROSITE" id="PS50113">
    <property type="entry name" value="PAC"/>
    <property type="match status" value="2"/>
</dbReference>
<evidence type="ECO:0000256" key="3">
    <source>
        <dbReference type="ARBA" id="ARBA00012438"/>
    </source>
</evidence>
<feature type="modified residue" description="4-aspartylphosphate" evidence="17">
    <location>
        <position position="736"/>
    </location>
</feature>
<dbReference type="Pfam" id="PF08448">
    <property type="entry name" value="PAS_4"/>
    <property type="match status" value="2"/>
</dbReference>
<dbReference type="FunFam" id="1.10.287.130:FF:000002">
    <property type="entry name" value="Two-component osmosensing histidine kinase"/>
    <property type="match status" value="1"/>
</dbReference>
<dbReference type="Proteomes" id="UP000501623">
    <property type="component" value="Chromosome"/>
</dbReference>
<dbReference type="EMBL" id="CP053538">
    <property type="protein sequence ID" value="QJX46583.1"/>
    <property type="molecule type" value="Genomic_DNA"/>
</dbReference>
<dbReference type="InterPro" id="IPR036641">
    <property type="entry name" value="HPT_dom_sf"/>
</dbReference>
<dbReference type="Gene3D" id="3.40.50.2300">
    <property type="match status" value="1"/>
</dbReference>
<keyword evidence="11" id="KW-1133">Transmembrane helix</keyword>
<dbReference type="Gene3D" id="1.20.120.160">
    <property type="entry name" value="HPT domain"/>
    <property type="match status" value="1"/>
</dbReference>
<proteinExistence type="predicted"/>
<dbReference type="Pfam" id="PF00072">
    <property type="entry name" value="Response_reg"/>
    <property type="match status" value="1"/>
</dbReference>
<name>A0A6M6BH46_9BACT</name>
<dbReference type="Pfam" id="PF01627">
    <property type="entry name" value="Hpt"/>
    <property type="match status" value="1"/>
</dbReference>
<keyword evidence="9" id="KW-0418">Kinase</keyword>
<organism evidence="23 24">
    <name type="scientific">Hymenobacter taeanensis</name>
    <dbReference type="NCBI Taxonomy" id="2735321"/>
    <lineage>
        <taxon>Bacteria</taxon>
        <taxon>Pseudomonadati</taxon>
        <taxon>Bacteroidota</taxon>
        <taxon>Cytophagia</taxon>
        <taxon>Cytophagales</taxon>
        <taxon>Hymenobacteraceae</taxon>
        <taxon>Hymenobacter</taxon>
    </lineage>
</organism>
<dbReference type="Pfam" id="PF02518">
    <property type="entry name" value="HATPase_c"/>
    <property type="match status" value="1"/>
</dbReference>
<evidence type="ECO:0000256" key="13">
    <source>
        <dbReference type="ARBA" id="ARBA00023136"/>
    </source>
</evidence>
<evidence type="ECO:0000256" key="8">
    <source>
        <dbReference type="ARBA" id="ARBA00022741"/>
    </source>
</evidence>
<dbReference type="Gene3D" id="1.10.287.130">
    <property type="match status" value="1"/>
</dbReference>
<feature type="modified residue" description="Phosphohistidine" evidence="16">
    <location>
        <position position="877"/>
    </location>
</feature>
<accession>A0A6M6BH46</accession>
<evidence type="ECO:0000256" key="1">
    <source>
        <dbReference type="ARBA" id="ARBA00000085"/>
    </source>
</evidence>
<evidence type="ECO:0000259" key="22">
    <source>
        <dbReference type="PROSITE" id="PS50894"/>
    </source>
</evidence>
<keyword evidence="18" id="KW-0175">Coiled coil</keyword>
<dbReference type="SMART" id="SM00448">
    <property type="entry name" value="REC"/>
    <property type="match status" value="1"/>
</dbReference>
<dbReference type="SUPFAM" id="SSF55785">
    <property type="entry name" value="PYP-like sensor domain (PAS domain)"/>
    <property type="match status" value="2"/>
</dbReference>
<feature type="coiled-coil region" evidence="18">
    <location>
        <begin position="31"/>
        <end position="58"/>
    </location>
</feature>
<dbReference type="InterPro" id="IPR008207">
    <property type="entry name" value="Sig_transdc_His_kin_Hpt_dom"/>
</dbReference>
<dbReference type="PROSITE" id="PS50110">
    <property type="entry name" value="RESPONSE_REGULATORY"/>
    <property type="match status" value="1"/>
</dbReference>
<evidence type="ECO:0000256" key="14">
    <source>
        <dbReference type="ARBA" id="ARBA00064003"/>
    </source>
</evidence>
<dbReference type="KEGG" id="hts:HMJ29_06375"/>
<feature type="domain" description="Response regulatory" evidence="20">
    <location>
        <begin position="687"/>
        <end position="802"/>
    </location>
</feature>